<proteinExistence type="predicted"/>
<dbReference type="Pfam" id="PF05582">
    <property type="entry name" value="Peptidase_U57"/>
    <property type="match status" value="1"/>
</dbReference>
<evidence type="ECO:0000313" key="1">
    <source>
        <dbReference type="EMBL" id="GIQ67269.1"/>
    </source>
</evidence>
<organism evidence="1 2">
    <name type="scientific">Xylanibacillus composti</name>
    <dbReference type="NCBI Taxonomy" id="1572762"/>
    <lineage>
        <taxon>Bacteria</taxon>
        <taxon>Bacillati</taxon>
        <taxon>Bacillota</taxon>
        <taxon>Bacilli</taxon>
        <taxon>Bacillales</taxon>
        <taxon>Paenibacillaceae</taxon>
        <taxon>Xylanibacillus</taxon>
    </lineage>
</organism>
<dbReference type="EMBL" id="BOVK01000002">
    <property type="protein sequence ID" value="GIQ67269.1"/>
    <property type="molecule type" value="Genomic_DNA"/>
</dbReference>
<keyword evidence="2" id="KW-1185">Reference proteome</keyword>
<dbReference type="RefSeq" id="WP_213409876.1">
    <property type="nucleotide sequence ID" value="NZ_BOVK01000002.1"/>
</dbReference>
<comment type="caution">
    <text evidence="1">The sequence shown here is derived from an EMBL/GenBank/DDBJ whole genome shotgun (WGS) entry which is preliminary data.</text>
</comment>
<name>A0A8J4H1H4_9BACL</name>
<dbReference type="InterPro" id="IPR008764">
    <property type="entry name" value="Peptidase_U57"/>
</dbReference>
<gene>
    <name evidence="1" type="ORF">XYCOK13_00930</name>
</gene>
<dbReference type="NCBIfam" id="TIGR02855">
    <property type="entry name" value="spore_yabG"/>
    <property type="match status" value="1"/>
</dbReference>
<sequence>MWKVGTYVTRKSYGNDMIFRIESINQEMAILRGVDYRLMADAPLEDLSEAEEPLHSDKSEVPDMQKRECQKIIEETKRRYMPFFRSAGTPEDKETFSYFEVPGKVLHLDGDPAYLRKSMDLYKHYQVPAEGHYVQESSMADLLYRLLPESRPDIVVITGHDGIFKDSRGENLYHLSSYKNSRHFVRAIRACREYERNRDVLTIVAGACQSHFEALLKAGANFASSPARILIHALDPVQVAARISYTSIKETITMMDVFDKTVSGVKGIGGIESKGSYRVGIPNFKHMQ</sequence>
<reference evidence="1" key="1">
    <citation type="submission" date="2021-04" db="EMBL/GenBank/DDBJ databases">
        <title>Draft genome sequence of Xylanibacillus composti strain K13.</title>
        <authorList>
            <person name="Uke A."/>
            <person name="Chhe C."/>
            <person name="Baramee S."/>
            <person name="Kosugi A."/>
        </authorList>
    </citation>
    <scope>NUCLEOTIDE SEQUENCE</scope>
    <source>
        <strain evidence="1">K13</strain>
    </source>
</reference>
<protein>
    <submittedName>
        <fullName evidence="1">Sporulation peptidase YabG</fullName>
    </submittedName>
</protein>
<dbReference type="Proteomes" id="UP000677918">
    <property type="component" value="Unassembled WGS sequence"/>
</dbReference>
<accession>A0A8J4H1H4</accession>
<evidence type="ECO:0000313" key="2">
    <source>
        <dbReference type="Proteomes" id="UP000677918"/>
    </source>
</evidence>
<dbReference type="AlphaFoldDB" id="A0A8J4H1H4"/>
<dbReference type="PIRSF" id="PIRSF011575">
    <property type="entry name" value="YabG"/>
    <property type="match status" value="1"/>
</dbReference>